<gene>
    <name evidence="2" type="ORF">BCR33DRAFT_714404</name>
</gene>
<dbReference type="OrthoDB" id="5975050at2759"/>
<feature type="domain" description="PX" evidence="1">
    <location>
        <begin position="2"/>
        <end position="127"/>
    </location>
</feature>
<dbReference type="PANTHER" id="PTHR10555">
    <property type="entry name" value="SORTING NEXIN"/>
    <property type="match status" value="1"/>
</dbReference>
<evidence type="ECO:0000313" key="3">
    <source>
        <dbReference type="Proteomes" id="UP000193642"/>
    </source>
</evidence>
<dbReference type="PANTHER" id="PTHR10555:SF170">
    <property type="entry name" value="FI18122P1"/>
    <property type="match status" value="1"/>
</dbReference>
<dbReference type="Pfam" id="PF00787">
    <property type="entry name" value="PX"/>
    <property type="match status" value="1"/>
</dbReference>
<dbReference type="GO" id="GO:0035091">
    <property type="term" value="F:phosphatidylinositol binding"/>
    <property type="evidence" value="ECO:0007669"/>
    <property type="project" value="InterPro"/>
</dbReference>
<dbReference type="SUPFAM" id="SSF64268">
    <property type="entry name" value="PX domain"/>
    <property type="match status" value="1"/>
</dbReference>
<dbReference type="GO" id="GO:0005768">
    <property type="term" value="C:endosome"/>
    <property type="evidence" value="ECO:0007669"/>
    <property type="project" value="TreeGrafter"/>
</dbReference>
<dbReference type="Gene3D" id="3.30.1520.10">
    <property type="entry name" value="Phox-like domain"/>
    <property type="match status" value="1"/>
</dbReference>
<proteinExistence type="predicted"/>
<reference evidence="2 3" key="1">
    <citation type="submission" date="2016-07" db="EMBL/GenBank/DDBJ databases">
        <title>Pervasive Adenine N6-methylation of Active Genes in Fungi.</title>
        <authorList>
            <consortium name="DOE Joint Genome Institute"/>
            <person name="Mondo S.J."/>
            <person name="Dannebaum R.O."/>
            <person name="Kuo R.C."/>
            <person name="Labutti K."/>
            <person name="Haridas S."/>
            <person name="Kuo A."/>
            <person name="Salamov A."/>
            <person name="Ahrendt S.R."/>
            <person name="Lipzen A."/>
            <person name="Sullivan W."/>
            <person name="Andreopoulos W.B."/>
            <person name="Clum A."/>
            <person name="Lindquist E."/>
            <person name="Daum C."/>
            <person name="Ramamoorthy G.K."/>
            <person name="Gryganskyi A."/>
            <person name="Culley D."/>
            <person name="Magnuson J.K."/>
            <person name="James T.Y."/>
            <person name="O'Malley M.A."/>
            <person name="Stajich J.E."/>
            <person name="Spatafora J.W."/>
            <person name="Visel A."/>
            <person name="Grigoriev I.V."/>
        </authorList>
    </citation>
    <scope>NUCLEOTIDE SEQUENCE [LARGE SCALE GENOMIC DNA]</scope>
    <source>
        <strain evidence="2 3">JEL800</strain>
    </source>
</reference>
<evidence type="ECO:0000313" key="2">
    <source>
        <dbReference type="EMBL" id="ORY48675.1"/>
    </source>
</evidence>
<dbReference type="PROSITE" id="PS50195">
    <property type="entry name" value="PX"/>
    <property type="match status" value="1"/>
</dbReference>
<keyword evidence="3" id="KW-1185">Reference proteome</keyword>
<dbReference type="InterPro" id="IPR001683">
    <property type="entry name" value="PX_dom"/>
</dbReference>
<evidence type="ECO:0000259" key="1">
    <source>
        <dbReference type="PROSITE" id="PS50195"/>
    </source>
</evidence>
<dbReference type="AlphaFoldDB" id="A0A1Y2CQP7"/>
<dbReference type="InterPro" id="IPR036871">
    <property type="entry name" value="PX_dom_sf"/>
</dbReference>
<organism evidence="2 3">
    <name type="scientific">Rhizoclosmatium globosum</name>
    <dbReference type="NCBI Taxonomy" id="329046"/>
    <lineage>
        <taxon>Eukaryota</taxon>
        <taxon>Fungi</taxon>
        <taxon>Fungi incertae sedis</taxon>
        <taxon>Chytridiomycota</taxon>
        <taxon>Chytridiomycota incertae sedis</taxon>
        <taxon>Chytridiomycetes</taxon>
        <taxon>Chytridiales</taxon>
        <taxon>Chytriomycetaceae</taxon>
        <taxon>Rhizoclosmatium</taxon>
    </lineage>
</organism>
<dbReference type="Proteomes" id="UP000193642">
    <property type="component" value="Unassembled WGS sequence"/>
</dbReference>
<protein>
    <recommendedName>
        <fullName evidence="1">PX domain-containing protein</fullName>
    </recommendedName>
</protein>
<dbReference type="SMART" id="SM00312">
    <property type="entry name" value="PX"/>
    <property type="match status" value="1"/>
</dbReference>
<name>A0A1Y2CQP7_9FUNG</name>
<comment type="caution">
    <text evidence="2">The sequence shown here is derived from an EMBL/GenBank/DDBJ whole genome shotgun (WGS) entry which is preliminary data.</text>
</comment>
<accession>A0A1Y2CQP7</accession>
<sequence>MDNTVGTLARVNGSSHPGTGHTVYNVTFKILRPQIAPFWNKAPVAFTFTRRFSEFHTLFTDLINNYKQHVPNWPEFPQRHYFGRFKPETIYQRISAFSALLNFISLHPVMFNSPPVLKFLGMESPLVEEDTVVSTEGVQRVTLTTFPEVGRGVVINKRSFSNPLH</sequence>
<dbReference type="EMBL" id="MCGO01000011">
    <property type="protein sequence ID" value="ORY48675.1"/>
    <property type="molecule type" value="Genomic_DNA"/>
</dbReference>